<reference evidence="1 2" key="1">
    <citation type="submission" date="2016-03" db="EMBL/GenBank/DDBJ databases">
        <title>EvidentialGene: Evidence-directed Construction of Genes on Genomes.</title>
        <authorList>
            <person name="Gilbert D.G."/>
            <person name="Choi J.-H."/>
            <person name="Mockaitis K."/>
            <person name="Colbourne J."/>
            <person name="Pfrender M."/>
        </authorList>
    </citation>
    <scope>NUCLEOTIDE SEQUENCE [LARGE SCALE GENOMIC DNA]</scope>
    <source>
        <strain evidence="1 2">Xinb3</strain>
        <tissue evidence="1">Complete organism</tissue>
    </source>
</reference>
<dbReference type="STRING" id="35525.A0A164XIZ9"/>
<dbReference type="AlphaFoldDB" id="A0A164XIZ9"/>
<protein>
    <submittedName>
        <fullName evidence="1">Cc8L18.2-like protein</fullName>
    </submittedName>
</protein>
<dbReference type="PANTHER" id="PTHR46601">
    <property type="entry name" value="ULP_PROTEASE DOMAIN-CONTAINING PROTEIN"/>
    <property type="match status" value="1"/>
</dbReference>
<evidence type="ECO:0000313" key="2">
    <source>
        <dbReference type="Proteomes" id="UP000076858"/>
    </source>
</evidence>
<dbReference type="OrthoDB" id="6343597at2759"/>
<keyword evidence="2" id="KW-1185">Reference proteome</keyword>
<comment type="caution">
    <text evidence="1">The sequence shown here is derived from an EMBL/GenBank/DDBJ whole genome shotgun (WGS) entry which is preliminary data.</text>
</comment>
<dbReference type="PANTHER" id="PTHR46601:SF1">
    <property type="entry name" value="ADF-H DOMAIN-CONTAINING PROTEIN"/>
    <property type="match status" value="1"/>
</dbReference>
<proteinExistence type="predicted"/>
<dbReference type="EMBL" id="LRGB01000990">
    <property type="protein sequence ID" value="KZS14291.1"/>
    <property type="molecule type" value="Genomic_DNA"/>
</dbReference>
<evidence type="ECO:0000313" key="1">
    <source>
        <dbReference type="EMBL" id="KZS14291.1"/>
    </source>
</evidence>
<gene>
    <name evidence="1" type="ORF">APZ42_020393</name>
</gene>
<dbReference type="Proteomes" id="UP000076858">
    <property type="component" value="Unassembled WGS sequence"/>
</dbReference>
<organism evidence="1 2">
    <name type="scientific">Daphnia magna</name>
    <dbReference type="NCBI Taxonomy" id="35525"/>
    <lineage>
        <taxon>Eukaryota</taxon>
        <taxon>Metazoa</taxon>
        <taxon>Ecdysozoa</taxon>
        <taxon>Arthropoda</taxon>
        <taxon>Crustacea</taxon>
        <taxon>Branchiopoda</taxon>
        <taxon>Diplostraca</taxon>
        <taxon>Cladocera</taxon>
        <taxon>Anomopoda</taxon>
        <taxon>Daphniidae</taxon>
        <taxon>Daphnia</taxon>
    </lineage>
</organism>
<accession>A0A164XIZ9</accession>
<sequence>MPDEALEAVSVINPVPKMKFSKEQRLAVFDKVIHSVRQIILNESVACSSLTLDDYFSLLGEVCNKITTSNDRKERYSLLTLAPQSWSNNQVANYFGVSIHATKKIISTQALERNITEIQRIKRVRKNMTEEDNRRIVDFYNKNVKNSLLSSDINVWIFTSKRPANVVTVGSSGTLSVCVCVYQQNVKPMLSALHINDKRHYFMDKIVCSVYNKMIYTECMMNRCASCPGEGSLHDFLNELTAEKDEEITFKK</sequence>
<name>A0A164XIZ9_9CRUS</name>